<dbReference type="PROSITE" id="PS51318">
    <property type="entry name" value="TAT"/>
    <property type="match status" value="1"/>
</dbReference>
<feature type="transmembrane region" description="Helical" evidence="15">
    <location>
        <begin position="12"/>
        <end position="34"/>
    </location>
</feature>
<evidence type="ECO:0000256" key="7">
    <source>
        <dbReference type="ARBA" id="ARBA00023004"/>
    </source>
</evidence>
<evidence type="ECO:0000313" key="18">
    <source>
        <dbReference type="Proteomes" id="UP000030403"/>
    </source>
</evidence>
<evidence type="ECO:0000256" key="12">
    <source>
        <dbReference type="ARBA" id="ARBA00067741"/>
    </source>
</evidence>
<dbReference type="Gene3D" id="2.102.10.10">
    <property type="entry name" value="Rieske [2Fe-2S] iron-sulphur domain"/>
    <property type="match status" value="1"/>
</dbReference>
<evidence type="ECO:0000256" key="10">
    <source>
        <dbReference type="ARBA" id="ARBA00055683"/>
    </source>
</evidence>
<dbReference type="eggNOG" id="COG0723">
    <property type="taxonomic scope" value="Bacteria"/>
</dbReference>
<dbReference type="CDD" id="cd03467">
    <property type="entry name" value="Rieske"/>
    <property type="match status" value="1"/>
</dbReference>
<dbReference type="SUPFAM" id="SSF50022">
    <property type="entry name" value="ISP domain"/>
    <property type="match status" value="1"/>
</dbReference>
<evidence type="ECO:0000256" key="9">
    <source>
        <dbReference type="ARBA" id="ARBA00023157"/>
    </source>
</evidence>
<dbReference type="InterPro" id="IPR036922">
    <property type="entry name" value="Rieske_2Fe-2S_sf"/>
</dbReference>
<sequence>MSNKKQQVSRRQFLNYTLTGVGGFMAAGMLAPMVRFAVDPVLKPQKAGDFIATGTEVSSITNTPTRVDFSYEQVDAWYKSTVSKTAWVYKDEKGDIVALSPICKHLGCIVEWKKEGEHANQYYCPCHGGLYSKNGDNVPGTPPLAPLDQYKTNVKDGVLYLGEIVPNQEVK</sequence>
<evidence type="ECO:0000256" key="4">
    <source>
        <dbReference type="ARBA" id="ARBA00022723"/>
    </source>
</evidence>
<dbReference type="PROSITE" id="PS51296">
    <property type="entry name" value="RIESKE"/>
    <property type="match status" value="1"/>
</dbReference>
<dbReference type="OrthoDB" id="9767869at2"/>
<keyword evidence="5" id="KW-0249">Electron transport</keyword>
<comment type="similarity">
    <text evidence="1">Belongs to the Rieske iron-sulfur protein family.</text>
</comment>
<evidence type="ECO:0000256" key="2">
    <source>
        <dbReference type="ARBA" id="ARBA00022448"/>
    </source>
</evidence>
<protein>
    <recommendedName>
        <fullName evidence="12">Menaquinol:cytochrome c reductase iron-sulfur subunit</fullName>
    </recommendedName>
    <alternativeName>
        <fullName evidence="14">Cytochrome bc complex, iron-sulfur subunit</fullName>
    </alternativeName>
    <alternativeName>
        <fullName evidence="13">Rieske iron-sulfur protein QcrA</fullName>
    </alternativeName>
</protein>
<keyword evidence="7" id="KW-0408">Iron</keyword>
<evidence type="ECO:0000256" key="11">
    <source>
        <dbReference type="ARBA" id="ARBA00064458"/>
    </source>
</evidence>
<dbReference type="RefSeq" id="WP_027447440.1">
    <property type="nucleotide sequence ID" value="NZ_AULJ01000063.1"/>
</dbReference>
<evidence type="ECO:0000256" key="6">
    <source>
        <dbReference type="ARBA" id="ARBA00023002"/>
    </source>
</evidence>
<dbReference type="STRING" id="1385511.GCA_000425225_03945"/>
<name>A0A0A5FTK2_9BACI</name>
<comment type="caution">
    <text evidence="17">The sequence shown here is derived from an EMBL/GenBank/DDBJ whole genome shotgun (WGS) entry which is preliminary data.</text>
</comment>
<keyword evidence="9" id="KW-1015">Disulfide bond</keyword>
<dbReference type="Gene3D" id="1.20.5.700">
    <property type="entry name" value="Single helix bin"/>
    <property type="match status" value="1"/>
</dbReference>
<dbReference type="InterPro" id="IPR014349">
    <property type="entry name" value="Rieske_Fe-S_prot"/>
</dbReference>
<dbReference type="FunFam" id="2.102.10.10:FF:000006">
    <property type="entry name" value="Menaquinol-cytochrome c reductase, iron-sulfur subunit"/>
    <property type="match status" value="1"/>
</dbReference>
<dbReference type="GO" id="GO:0004497">
    <property type="term" value="F:monooxygenase activity"/>
    <property type="evidence" value="ECO:0007669"/>
    <property type="project" value="UniProtKB-ARBA"/>
</dbReference>
<dbReference type="InterPro" id="IPR017941">
    <property type="entry name" value="Rieske_2Fe-2S"/>
</dbReference>
<comment type="subunit">
    <text evidence="11">The main subunits of the menaquinol:cytochrome c complex are a Rieske-type iron-sulfur protein (QcrA), a cytochrome b (QcrB) and a cytochrome c (QcrC).</text>
</comment>
<evidence type="ECO:0000256" key="14">
    <source>
        <dbReference type="ARBA" id="ARBA00076330"/>
    </source>
</evidence>
<keyword evidence="8" id="KW-0411">Iron-sulfur</keyword>
<evidence type="ECO:0000256" key="3">
    <source>
        <dbReference type="ARBA" id="ARBA00022714"/>
    </source>
</evidence>
<organism evidence="17 18">
    <name type="scientific">Pontibacillus marinus BH030004 = DSM 16465</name>
    <dbReference type="NCBI Taxonomy" id="1385511"/>
    <lineage>
        <taxon>Bacteria</taxon>
        <taxon>Bacillati</taxon>
        <taxon>Bacillota</taxon>
        <taxon>Bacilli</taxon>
        <taxon>Bacillales</taxon>
        <taxon>Bacillaceae</taxon>
        <taxon>Pontibacillus</taxon>
    </lineage>
</organism>
<dbReference type="EMBL" id="AVPF01000067">
    <property type="protein sequence ID" value="KGX84086.1"/>
    <property type="molecule type" value="Genomic_DNA"/>
</dbReference>
<dbReference type="GO" id="GO:0046872">
    <property type="term" value="F:metal ion binding"/>
    <property type="evidence" value="ECO:0007669"/>
    <property type="project" value="UniProtKB-KW"/>
</dbReference>
<evidence type="ECO:0000256" key="13">
    <source>
        <dbReference type="ARBA" id="ARBA00075320"/>
    </source>
</evidence>
<dbReference type="PANTHER" id="PTHR10134">
    <property type="entry name" value="CYTOCHROME B-C1 COMPLEX SUBUNIT RIESKE, MITOCHONDRIAL"/>
    <property type="match status" value="1"/>
</dbReference>
<evidence type="ECO:0000256" key="5">
    <source>
        <dbReference type="ARBA" id="ARBA00022982"/>
    </source>
</evidence>
<keyword evidence="2" id="KW-0813">Transport</keyword>
<keyword evidence="4" id="KW-0479">Metal-binding</keyword>
<gene>
    <name evidence="17" type="ORF">N783_19120</name>
</gene>
<keyword evidence="18" id="KW-1185">Reference proteome</keyword>
<evidence type="ECO:0000256" key="1">
    <source>
        <dbReference type="ARBA" id="ARBA00010651"/>
    </source>
</evidence>
<accession>A0A0A5FTK2</accession>
<proteinExistence type="inferred from homology"/>
<dbReference type="InterPro" id="IPR006311">
    <property type="entry name" value="TAT_signal"/>
</dbReference>
<feature type="domain" description="Rieske" evidence="16">
    <location>
        <begin position="88"/>
        <end position="161"/>
    </location>
</feature>
<dbReference type="AlphaFoldDB" id="A0A0A5FTK2"/>
<reference evidence="17 18" key="1">
    <citation type="submission" date="2013-08" db="EMBL/GenBank/DDBJ databases">
        <authorList>
            <person name="Huang J."/>
            <person name="Wang G."/>
        </authorList>
    </citation>
    <scope>NUCLEOTIDE SEQUENCE [LARGE SCALE GENOMIC DNA]</scope>
    <source>
        <strain evidence="17 18">BH030004</strain>
    </source>
</reference>
<keyword evidence="15" id="KW-1133">Transmembrane helix</keyword>
<comment type="function">
    <text evidence="10">Component of the menaquinol:cytochrome c reductase complex. The Rieske protein is a high potential 2Fe-2S protein.</text>
</comment>
<keyword evidence="6" id="KW-0560">Oxidoreductase</keyword>
<dbReference type="GO" id="GO:0016705">
    <property type="term" value="F:oxidoreductase activity, acting on paired donors, with incorporation or reduction of molecular oxygen"/>
    <property type="evidence" value="ECO:0007669"/>
    <property type="project" value="UniProtKB-ARBA"/>
</dbReference>
<evidence type="ECO:0000259" key="16">
    <source>
        <dbReference type="PROSITE" id="PS51296"/>
    </source>
</evidence>
<dbReference type="Pfam" id="PF00355">
    <property type="entry name" value="Rieske"/>
    <property type="match status" value="1"/>
</dbReference>
<evidence type="ECO:0000256" key="8">
    <source>
        <dbReference type="ARBA" id="ARBA00023014"/>
    </source>
</evidence>
<dbReference type="Proteomes" id="UP000030403">
    <property type="component" value="Unassembled WGS sequence"/>
</dbReference>
<evidence type="ECO:0000313" key="17">
    <source>
        <dbReference type="EMBL" id="KGX84086.1"/>
    </source>
</evidence>
<keyword evidence="15" id="KW-0472">Membrane</keyword>
<evidence type="ECO:0000256" key="15">
    <source>
        <dbReference type="SAM" id="Phobius"/>
    </source>
</evidence>
<keyword evidence="15" id="KW-0812">Transmembrane</keyword>
<keyword evidence="3" id="KW-0001">2Fe-2S</keyword>
<dbReference type="GO" id="GO:0051537">
    <property type="term" value="F:2 iron, 2 sulfur cluster binding"/>
    <property type="evidence" value="ECO:0007669"/>
    <property type="project" value="UniProtKB-KW"/>
</dbReference>